<proteinExistence type="predicted"/>
<dbReference type="RefSeq" id="XP_056072427.1">
    <property type="nucleotide sequence ID" value="XM_056215160.1"/>
</dbReference>
<dbReference type="GeneID" id="80909920"/>
<reference evidence="1" key="1">
    <citation type="submission" date="2022-10" db="EMBL/GenBank/DDBJ databases">
        <title>Tapping the CABI collections for fungal endophytes: first genome assemblies for Collariella, Neodidymelliopsis, Ascochyta clinopodiicola, Didymella pomorum, Didymosphaeria variabile, Neocosmospora piperis and Neocucurbitaria cava.</title>
        <authorList>
            <person name="Hill R."/>
        </authorList>
    </citation>
    <scope>NUCLEOTIDE SEQUENCE</scope>
    <source>
        <strain evidence="1">IMI 356815</strain>
    </source>
</reference>
<evidence type="ECO:0000313" key="1">
    <source>
        <dbReference type="EMBL" id="KAJ4354653.1"/>
    </source>
</evidence>
<keyword evidence="2" id="KW-1185">Reference proteome</keyword>
<sequence length="252" mass="27823">MNNLMYQYGYTSNKPSTDFLNSFKGNLKILTNGIVVHKQKGMAAVAEQLQQTVSKDRLYEFMIQDFAGALYCNRLRKFQGLSLHYEEMACENSLKGTPFTGYKVKLAGTTGRGGPDIRAAYSFSGTSLKDAMLNMAHYYQDELAKYDVHAMEPGNQAFLAIQTRLHERIVVIVPKDHVGTINAPVQVPVVNSGTINAPVGVPVVNGHSEGADAIPVVEAPVIGDHPQEVNDNILSQAVHEEMWEMFFNLEDA</sequence>
<protein>
    <submittedName>
        <fullName evidence="1">Uncharacterized protein</fullName>
    </submittedName>
</protein>
<gene>
    <name evidence="1" type="ORF">N0V89_006390</name>
</gene>
<dbReference type="AlphaFoldDB" id="A0A9W9CCL8"/>
<evidence type="ECO:0000313" key="2">
    <source>
        <dbReference type="Proteomes" id="UP001140513"/>
    </source>
</evidence>
<accession>A0A9W9CCL8</accession>
<dbReference type="EMBL" id="JAPEUX010000004">
    <property type="protein sequence ID" value="KAJ4354653.1"/>
    <property type="molecule type" value="Genomic_DNA"/>
</dbReference>
<dbReference type="Proteomes" id="UP001140513">
    <property type="component" value="Unassembled WGS sequence"/>
</dbReference>
<organism evidence="1 2">
    <name type="scientific">Didymosphaeria variabile</name>
    <dbReference type="NCBI Taxonomy" id="1932322"/>
    <lineage>
        <taxon>Eukaryota</taxon>
        <taxon>Fungi</taxon>
        <taxon>Dikarya</taxon>
        <taxon>Ascomycota</taxon>
        <taxon>Pezizomycotina</taxon>
        <taxon>Dothideomycetes</taxon>
        <taxon>Pleosporomycetidae</taxon>
        <taxon>Pleosporales</taxon>
        <taxon>Massarineae</taxon>
        <taxon>Didymosphaeriaceae</taxon>
        <taxon>Didymosphaeria</taxon>
    </lineage>
</organism>
<comment type="caution">
    <text evidence="1">The sequence shown here is derived from an EMBL/GenBank/DDBJ whole genome shotgun (WGS) entry which is preliminary data.</text>
</comment>
<name>A0A9W9CCL8_9PLEO</name>